<proteinExistence type="predicted"/>
<dbReference type="EMBL" id="AUZI01000026">
    <property type="protein sequence ID" value="KID48373.1"/>
    <property type="molecule type" value="Genomic_DNA"/>
</dbReference>
<evidence type="ECO:0000259" key="4">
    <source>
        <dbReference type="Pfam" id="PF13192"/>
    </source>
</evidence>
<dbReference type="NCBIfam" id="TIGR03143">
    <property type="entry name" value="AhpF_homolog"/>
    <property type="match status" value="1"/>
</dbReference>
<name>A0A017H340_9FUSO</name>
<gene>
    <name evidence="5" type="ORF">C095_10530</name>
</gene>
<comment type="caution">
    <text evidence="5">The sequence shown here is derived from an EMBL/GenBank/DDBJ whole genome shotgun (WGS) entry which is preliminary data.</text>
</comment>
<dbReference type="InterPro" id="IPR044142">
    <property type="entry name" value="AhpF_NTD_N"/>
</dbReference>
<dbReference type="GO" id="GO:0016491">
    <property type="term" value="F:oxidoreductase activity"/>
    <property type="evidence" value="ECO:0007669"/>
    <property type="project" value="UniProtKB-KW"/>
</dbReference>
<evidence type="ECO:0000313" key="5">
    <source>
        <dbReference type="EMBL" id="KID48373.1"/>
    </source>
</evidence>
<dbReference type="OrthoDB" id="9806179at2"/>
<dbReference type="InterPro" id="IPR017561">
    <property type="entry name" value="AhpF_homologue_put"/>
</dbReference>
<dbReference type="Pfam" id="PF13192">
    <property type="entry name" value="Thioredoxin_3"/>
    <property type="match status" value="1"/>
</dbReference>
<sequence>MERIYDVIIIGGGPAGLSAGIYAGRAKLDVLLLEKAVPGGQIRITEEVVNYPGILETTGAGFGEKAAEQAKKFGVQFATEEVIGMDFSGKIKTIKTTSGEYKTLAVVIATGASPRKLGFPGELEYGGRGVAYCATCDGEFFTGLPVFVVGAGFAAAEEAMFLTKYASKVTVIAREPDFTCAKSIGDKVKAHPKIEVKFHTELVEATGDTQLRHAKFKNNETGEITEYHAADGDTFGIFVFVGYAPETQLFKGVIDLDPAGFIPTDEDLMTNVEGVYAAGDIRPKKLRQVVTAVADGAIAATNIERYVQELREELGIVKEEKEEEKRTETASPSRVLDEGIMQQIQGLAERFEKSVKLVVIQDPEKPEKSEEMLSLVKEIASASDKIQVQQYQKGENPEMEAKIQANFLPVVAFLNDKGEYARIKYAVVPGGHELTSFLLALYNVAGPGQVVNEEITKKSAQIEKGVNLKIGVSLTCTKCPETVQSAQRIAVENPNVDIEVVDVFGFQDFKKKYDIMSVPAVVMNDKDLFFGQKDIPALLDDIFEKLEK</sequence>
<dbReference type="Gene3D" id="3.50.50.60">
    <property type="entry name" value="FAD/NAD(P)-binding domain"/>
    <property type="match status" value="2"/>
</dbReference>
<evidence type="ECO:0000313" key="6">
    <source>
        <dbReference type="Proteomes" id="UP000031184"/>
    </source>
</evidence>
<dbReference type="PRINTS" id="PR00469">
    <property type="entry name" value="PNDRDTASEII"/>
</dbReference>
<dbReference type="AlphaFoldDB" id="A0A017H340"/>
<dbReference type="RefSeq" id="WP_039122467.1">
    <property type="nucleotide sequence ID" value="NZ_AOJP01000012.1"/>
</dbReference>
<dbReference type="InterPro" id="IPR036188">
    <property type="entry name" value="FAD/NAD-bd_sf"/>
</dbReference>
<dbReference type="Pfam" id="PF07992">
    <property type="entry name" value="Pyr_redox_2"/>
    <property type="match status" value="1"/>
</dbReference>
<dbReference type="InterPro" id="IPR023753">
    <property type="entry name" value="FAD/NAD-binding_dom"/>
</dbReference>
<accession>A0A017H340</accession>
<dbReference type="InterPro" id="IPR012336">
    <property type="entry name" value="Thioredoxin-like_fold"/>
</dbReference>
<dbReference type="InterPro" id="IPR050097">
    <property type="entry name" value="Ferredoxin-NADP_redctase_2"/>
</dbReference>
<evidence type="ECO:0000256" key="1">
    <source>
        <dbReference type="ARBA" id="ARBA00022630"/>
    </source>
</evidence>
<dbReference type="CDD" id="cd02974">
    <property type="entry name" value="AhpF_NTD_N"/>
    <property type="match status" value="1"/>
</dbReference>
<evidence type="ECO:0000256" key="2">
    <source>
        <dbReference type="ARBA" id="ARBA00023002"/>
    </source>
</evidence>
<dbReference type="SUPFAM" id="SSF51905">
    <property type="entry name" value="FAD/NAD(P)-binding domain"/>
    <property type="match status" value="1"/>
</dbReference>
<reference evidence="5 6" key="1">
    <citation type="submission" date="2013-08" db="EMBL/GenBank/DDBJ databases">
        <title>An opportunistic ruminal bacterium that causes liver abscesses in cattle.</title>
        <authorList>
            <person name="Benahmed F.H."/>
            <person name="Rasmussen M."/>
            <person name="Harbottle H."/>
            <person name="Soppet D."/>
            <person name="Nagaraja T.G."/>
            <person name="Davidson M."/>
        </authorList>
    </citation>
    <scope>NUCLEOTIDE SEQUENCE [LARGE SCALE GENOMIC DNA]</scope>
    <source>
        <strain evidence="5 6">B35</strain>
    </source>
</reference>
<organism evidence="5 6">
    <name type="scientific">Fusobacterium necrophorum subsp. funduliforme B35</name>
    <dbReference type="NCBI Taxonomy" id="1226633"/>
    <lineage>
        <taxon>Bacteria</taxon>
        <taxon>Fusobacteriati</taxon>
        <taxon>Fusobacteriota</taxon>
        <taxon>Fusobacteriia</taxon>
        <taxon>Fusobacteriales</taxon>
        <taxon>Fusobacteriaceae</taxon>
        <taxon>Fusobacterium</taxon>
    </lineage>
</organism>
<dbReference type="PRINTS" id="PR00368">
    <property type="entry name" value="FADPNR"/>
</dbReference>
<keyword evidence="1" id="KW-0285">Flavoprotein</keyword>
<keyword evidence="2" id="KW-0560">Oxidoreductase</keyword>
<dbReference type="PANTHER" id="PTHR48105">
    <property type="entry name" value="THIOREDOXIN REDUCTASE 1-RELATED-RELATED"/>
    <property type="match status" value="1"/>
</dbReference>
<protein>
    <submittedName>
        <fullName evidence="5">Thioredoxin reductase</fullName>
    </submittedName>
</protein>
<dbReference type="SUPFAM" id="SSF52833">
    <property type="entry name" value="Thioredoxin-like"/>
    <property type="match status" value="2"/>
</dbReference>
<dbReference type="PATRIC" id="fig|1226633.4.peg.2138"/>
<dbReference type="Proteomes" id="UP000031184">
    <property type="component" value="Unassembled WGS sequence"/>
</dbReference>
<dbReference type="Gene3D" id="3.40.30.80">
    <property type="match status" value="1"/>
</dbReference>
<feature type="domain" description="Thioredoxin-like fold" evidence="4">
    <location>
        <begin position="467"/>
        <end position="532"/>
    </location>
</feature>
<dbReference type="InterPro" id="IPR036249">
    <property type="entry name" value="Thioredoxin-like_sf"/>
</dbReference>
<feature type="domain" description="FAD/NAD(P)-binding" evidence="3">
    <location>
        <begin position="5"/>
        <end position="296"/>
    </location>
</feature>
<evidence type="ECO:0000259" key="3">
    <source>
        <dbReference type="Pfam" id="PF07992"/>
    </source>
</evidence>